<organism evidence="9 10">
    <name type="scientific">Methylocapsa palsarum</name>
    <dbReference type="NCBI Taxonomy" id="1612308"/>
    <lineage>
        <taxon>Bacteria</taxon>
        <taxon>Pseudomonadati</taxon>
        <taxon>Pseudomonadota</taxon>
        <taxon>Alphaproteobacteria</taxon>
        <taxon>Hyphomicrobiales</taxon>
        <taxon>Beijerinckiaceae</taxon>
        <taxon>Methylocapsa</taxon>
    </lineage>
</organism>
<keyword evidence="3" id="KW-0597">Phosphoprotein</keyword>
<evidence type="ECO:0000256" key="7">
    <source>
        <dbReference type="SAM" id="Phobius"/>
    </source>
</evidence>
<keyword evidence="5" id="KW-0418">Kinase</keyword>
<dbReference type="SMART" id="SM00091">
    <property type="entry name" value="PAS"/>
    <property type="match status" value="3"/>
</dbReference>
<gene>
    <name evidence="9" type="ORF">SAMN05444581_10539</name>
</gene>
<feature type="transmembrane region" description="Helical" evidence="7">
    <location>
        <begin position="72"/>
        <end position="95"/>
    </location>
</feature>
<dbReference type="RefSeq" id="WP_091680437.1">
    <property type="nucleotide sequence ID" value="NZ_FOSN01000005.1"/>
</dbReference>
<keyword evidence="7" id="KW-0472">Membrane</keyword>
<reference evidence="9 10" key="1">
    <citation type="submission" date="2016-10" db="EMBL/GenBank/DDBJ databases">
        <authorList>
            <person name="de Groot N.N."/>
        </authorList>
    </citation>
    <scope>NUCLEOTIDE SEQUENCE [LARGE SCALE GENOMIC DNA]</scope>
    <source>
        <strain evidence="9 10">NE2</strain>
    </source>
</reference>
<dbReference type="SUPFAM" id="SSF47384">
    <property type="entry name" value="Homodimeric domain of signal transducing histidine kinase"/>
    <property type="match status" value="1"/>
</dbReference>
<feature type="compositionally biased region" description="Basic and acidic residues" evidence="6">
    <location>
        <begin position="1"/>
        <end position="12"/>
    </location>
</feature>
<feature type="transmembrane region" description="Helical" evidence="7">
    <location>
        <begin position="38"/>
        <end position="60"/>
    </location>
</feature>
<dbReference type="GO" id="GO:0009927">
    <property type="term" value="F:histidine phosphotransfer kinase activity"/>
    <property type="evidence" value="ECO:0007669"/>
    <property type="project" value="TreeGrafter"/>
</dbReference>
<evidence type="ECO:0000256" key="5">
    <source>
        <dbReference type="ARBA" id="ARBA00022777"/>
    </source>
</evidence>
<evidence type="ECO:0000256" key="1">
    <source>
        <dbReference type="ARBA" id="ARBA00000085"/>
    </source>
</evidence>
<dbReference type="PROSITE" id="PS50109">
    <property type="entry name" value="HIS_KIN"/>
    <property type="match status" value="1"/>
</dbReference>
<dbReference type="Gene3D" id="3.30.565.10">
    <property type="entry name" value="Histidine kinase-like ATPase, C-terminal domain"/>
    <property type="match status" value="1"/>
</dbReference>
<dbReference type="PANTHER" id="PTHR43047">
    <property type="entry name" value="TWO-COMPONENT HISTIDINE PROTEIN KINASE"/>
    <property type="match status" value="1"/>
</dbReference>
<dbReference type="AlphaFoldDB" id="A0A1I3Y6E3"/>
<keyword evidence="7" id="KW-1133">Transmembrane helix</keyword>
<dbReference type="OrthoDB" id="9797304at2"/>
<evidence type="ECO:0000256" key="4">
    <source>
        <dbReference type="ARBA" id="ARBA00022679"/>
    </source>
</evidence>
<dbReference type="InterPro" id="IPR035965">
    <property type="entry name" value="PAS-like_dom_sf"/>
</dbReference>
<dbReference type="Gene3D" id="1.10.287.130">
    <property type="match status" value="1"/>
</dbReference>
<dbReference type="Gene3D" id="3.30.450.20">
    <property type="entry name" value="PAS domain"/>
    <property type="match status" value="2"/>
</dbReference>
<keyword evidence="7" id="KW-0812">Transmembrane</keyword>
<feature type="region of interest" description="Disordered" evidence="6">
    <location>
        <begin position="1"/>
        <end position="22"/>
    </location>
</feature>
<dbReference type="GO" id="GO:0005886">
    <property type="term" value="C:plasma membrane"/>
    <property type="evidence" value="ECO:0007669"/>
    <property type="project" value="TreeGrafter"/>
</dbReference>
<dbReference type="PRINTS" id="PR00344">
    <property type="entry name" value="BCTRLSENSOR"/>
</dbReference>
<evidence type="ECO:0000313" key="9">
    <source>
        <dbReference type="EMBL" id="SFK27385.1"/>
    </source>
</evidence>
<evidence type="ECO:0000256" key="3">
    <source>
        <dbReference type="ARBA" id="ARBA00022553"/>
    </source>
</evidence>
<dbReference type="InterPro" id="IPR003594">
    <property type="entry name" value="HATPase_dom"/>
</dbReference>
<dbReference type="SMART" id="SM00387">
    <property type="entry name" value="HATPase_c"/>
    <property type="match status" value="1"/>
</dbReference>
<keyword evidence="4" id="KW-0808">Transferase</keyword>
<dbReference type="CDD" id="cd00082">
    <property type="entry name" value="HisKA"/>
    <property type="match status" value="1"/>
</dbReference>
<dbReference type="STRING" id="1612308.SAMN05444581_10539"/>
<dbReference type="SMART" id="SM00388">
    <property type="entry name" value="HisKA"/>
    <property type="match status" value="1"/>
</dbReference>
<evidence type="ECO:0000256" key="6">
    <source>
        <dbReference type="SAM" id="MobiDB-lite"/>
    </source>
</evidence>
<dbReference type="Pfam" id="PF00512">
    <property type="entry name" value="HisKA"/>
    <property type="match status" value="1"/>
</dbReference>
<dbReference type="PANTHER" id="PTHR43047:SF72">
    <property type="entry name" value="OSMOSENSING HISTIDINE PROTEIN KINASE SLN1"/>
    <property type="match status" value="1"/>
</dbReference>
<dbReference type="SUPFAM" id="SSF55785">
    <property type="entry name" value="PYP-like sensor domain (PAS domain)"/>
    <property type="match status" value="1"/>
</dbReference>
<evidence type="ECO:0000259" key="8">
    <source>
        <dbReference type="PROSITE" id="PS50109"/>
    </source>
</evidence>
<dbReference type="Pfam" id="PF02518">
    <property type="entry name" value="HATPase_c"/>
    <property type="match status" value="1"/>
</dbReference>
<dbReference type="EC" id="2.7.13.3" evidence="2"/>
<sequence>MNWRGRQHDVVSSERWPSPASDLARDQIPSWRPWRPGAAFAVGVGLLIVIAAAAIANSLWEHSTLATTDGRLGLAAASLIVALAILLSVTAFLYLSSRERWTRREAAFKTDLLNLRARLDRAELFFAAEHQIVLSFSDPDAVPETDGDPGLIFPGAGAEEILVFGSWLAPDMAEAVEKRFSMLRARGESFRITVTALSGRHLEIDGRPVSGRAVLRIRDVSGDRLDAIRLDEARAKTEKDLKSVRALLDALPNPAWARDDKGKLTWVNAAYARSVEARDQTVAAESGAELLERPTREASADALASGSIWRGRAPAVAAGERRVFDIVEAPSGGASVGLAVDLSEIESLRAALDRETQAHAQTLDQLSTAVAIFDRSKRLVFHNAAYRQLWALDQAWLEQIPTDSEILDTLRAARLLPEQADYRIWKANLLSAYQSIETDEQAWYLPDGRTLRIVVNPNPQGGVTYLFDDVTERFQLESRFNALTRVQGETLDALKEGVAVFGSDGRMKLCNPAFAEMWTLAAEQLDDAPHIDRVARLCAPAFSDEAAWDEIRTVVAGLQDQRTGFERRLARTDNSVLDCAAAPLPDGATLLTFIDATAGVNVEKALTERNQALIDAEKLRNDFVHHVSYELRSPLTNIIGFIQLLGDAAVGPLNAKQREYAGYVMKSSSALLAIINDILDLASIDADAMELTLEEVDIAQTIRAAAEGVQDRLDESNLTLRVLVDDAIGSFGADGKRIRQILFNLLSNAIGFSTAGQTVDLVATRRQGEVEFKVSDRGRGIPPDVIDHVFDRFRTHTSGSRHRGVGLGLSIVRSFVELHGGHISIESVPGQGASVTCVFPAQGVKLDLIEAAQEK</sequence>
<dbReference type="InterPro" id="IPR036890">
    <property type="entry name" value="HATPase_C_sf"/>
</dbReference>
<evidence type="ECO:0000313" key="10">
    <source>
        <dbReference type="Proteomes" id="UP000198755"/>
    </source>
</evidence>
<evidence type="ECO:0000256" key="2">
    <source>
        <dbReference type="ARBA" id="ARBA00012438"/>
    </source>
</evidence>
<protein>
    <recommendedName>
        <fullName evidence="2">histidine kinase</fullName>
        <ecNumber evidence="2">2.7.13.3</ecNumber>
    </recommendedName>
</protein>
<dbReference type="Pfam" id="PF12860">
    <property type="entry name" value="PAS_7"/>
    <property type="match status" value="2"/>
</dbReference>
<keyword evidence="10" id="KW-1185">Reference proteome</keyword>
<dbReference type="InterPro" id="IPR000014">
    <property type="entry name" value="PAS"/>
</dbReference>
<proteinExistence type="predicted"/>
<dbReference type="InterPro" id="IPR004358">
    <property type="entry name" value="Sig_transdc_His_kin-like_C"/>
</dbReference>
<dbReference type="InterPro" id="IPR036097">
    <property type="entry name" value="HisK_dim/P_sf"/>
</dbReference>
<name>A0A1I3Y6E3_9HYPH</name>
<dbReference type="Proteomes" id="UP000198755">
    <property type="component" value="Unassembled WGS sequence"/>
</dbReference>
<dbReference type="EMBL" id="FOSN01000005">
    <property type="protein sequence ID" value="SFK27385.1"/>
    <property type="molecule type" value="Genomic_DNA"/>
</dbReference>
<dbReference type="InterPro" id="IPR005467">
    <property type="entry name" value="His_kinase_dom"/>
</dbReference>
<accession>A0A1I3Y6E3</accession>
<feature type="domain" description="Histidine kinase" evidence="8">
    <location>
        <begin position="626"/>
        <end position="843"/>
    </location>
</feature>
<dbReference type="InterPro" id="IPR003661">
    <property type="entry name" value="HisK_dim/P_dom"/>
</dbReference>
<comment type="catalytic activity">
    <reaction evidence="1">
        <text>ATP + protein L-histidine = ADP + protein N-phospho-L-histidine.</text>
        <dbReference type="EC" id="2.7.13.3"/>
    </reaction>
</comment>
<dbReference type="SUPFAM" id="SSF55874">
    <property type="entry name" value="ATPase domain of HSP90 chaperone/DNA topoisomerase II/histidine kinase"/>
    <property type="match status" value="1"/>
</dbReference>
<dbReference type="GO" id="GO:0000155">
    <property type="term" value="F:phosphorelay sensor kinase activity"/>
    <property type="evidence" value="ECO:0007669"/>
    <property type="project" value="InterPro"/>
</dbReference>
<dbReference type="CDD" id="cd00075">
    <property type="entry name" value="HATPase"/>
    <property type="match status" value="1"/>
</dbReference>